<feature type="compositionally biased region" description="Basic residues" evidence="1">
    <location>
        <begin position="157"/>
        <end position="168"/>
    </location>
</feature>
<feature type="compositionally biased region" description="Polar residues" evidence="1">
    <location>
        <begin position="97"/>
        <end position="113"/>
    </location>
</feature>
<evidence type="ECO:0000313" key="2">
    <source>
        <dbReference type="EMBL" id="CAD2202691.1"/>
    </source>
</evidence>
<dbReference type="Proteomes" id="UP000580250">
    <property type="component" value="Unassembled WGS sequence"/>
</dbReference>
<reference evidence="2 3" key="1">
    <citation type="submission" date="2020-08" db="EMBL/GenBank/DDBJ databases">
        <authorList>
            <person name="Koutsovoulos G."/>
            <person name="Danchin GJ E."/>
        </authorList>
    </citation>
    <scope>NUCLEOTIDE SEQUENCE [LARGE SCALE GENOMIC DNA]</scope>
</reference>
<comment type="caution">
    <text evidence="2">The sequence shown here is derived from an EMBL/GenBank/DDBJ whole genome shotgun (WGS) entry which is preliminary data.</text>
</comment>
<feature type="compositionally biased region" description="Basic and acidic residues" evidence="1">
    <location>
        <begin position="128"/>
        <end position="138"/>
    </location>
</feature>
<feature type="region of interest" description="Disordered" evidence="1">
    <location>
        <begin position="82"/>
        <end position="177"/>
    </location>
</feature>
<gene>
    <name evidence="2" type="ORF">MENT_LOCUS56338</name>
</gene>
<evidence type="ECO:0000313" key="3">
    <source>
        <dbReference type="Proteomes" id="UP000580250"/>
    </source>
</evidence>
<organism evidence="2 3">
    <name type="scientific">Meloidogyne enterolobii</name>
    <name type="common">Root-knot nematode worm</name>
    <name type="synonym">Meloidogyne mayaguensis</name>
    <dbReference type="NCBI Taxonomy" id="390850"/>
    <lineage>
        <taxon>Eukaryota</taxon>
        <taxon>Metazoa</taxon>
        <taxon>Ecdysozoa</taxon>
        <taxon>Nematoda</taxon>
        <taxon>Chromadorea</taxon>
        <taxon>Rhabditida</taxon>
        <taxon>Tylenchina</taxon>
        <taxon>Tylenchomorpha</taxon>
        <taxon>Tylenchoidea</taxon>
        <taxon>Meloidogynidae</taxon>
        <taxon>Meloidogyninae</taxon>
        <taxon>Meloidogyne</taxon>
    </lineage>
</organism>
<dbReference type="EMBL" id="CAJEWN010002238">
    <property type="protein sequence ID" value="CAD2202691.1"/>
    <property type="molecule type" value="Genomic_DNA"/>
</dbReference>
<evidence type="ECO:0000256" key="1">
    <source>
        <dbReference type="SAM" id="MobiDB-lite"/>
    </source>
</evidence>
<name>A0A6V7XTX2_MELEN</name>
<protein>
    <submittedName>
        <fullName evidence="2">Uncharacterized protein</fullName>
    </submittedName>
</protein>
<dbReference type="AlphaFoldDB" id="A0A6V7XTX2"/>
<sequence length="177" mass="20761">MANKFILVPEEIYKGLTTHDTGEPNLDFIRRGLEKTKRKKETPSAKNINYNQEFRRYLQLRNEQQNRPVKVEMVASSKGIMARPTTSLTEEDDMWTQDFSSPSFQSRSDTTSTLKEDLPSSLPTENITTKDEKPEIKTPKFKKRTYSSKKFNTVKWAQRKPSSRRRPINRFSPALWR</sequence>
<proteinExistence type="predicted"/>
<accession>A0A6V7XTX2</accession>